<organism evidence="2 3">
    <name type="scientific">Lactuca sativa</name>
    <name type="common">Garden lettuce</name>
    <dbReference type="NCBI Taxonomy" id="4236"/>
    <lineage>
        <taxon>Eukaryota</taxon>
        <taxon>Viridiplantae</taxon>
        <taxon>Streptophyta</taxon>
        <taxon>Embryophyta</taxon>
        <taxon>Tracheophyta</taxon>
        <taxon>Spermatophyta</taxon>
        <taxon>Magnoliopsida</taxon>
        <taxon>eudicotyledons</taxon>
        <taxon>Gunneridae</taxon>
        <taxon>Pentapetalae</taxon>
        <taxon>asterids</taxon>
        <taxon>campanulids</taxon>
        <taxon>Asterales</taxon>
        <taxon>Asteraceae</taxon>
        <taxon>Cichorioideae</taxon>
        <taxon>Cichorieae</taxon>
        <taxon>Lactucinae</taxon>
        <taxon>Lactuca</taxon>
    </lineage>
</organism>
<proteinExistence type="predicted"/>
<dbReference type="InterPro" id="IPR053197">
    <property type="entry name" value="F-box_SCFL_complex_component"/>
</dbReference>
<evidence type="ECO:0000313" key="2">
    <source>
        <dbReference type="EMBL" id="KAJ0208181.1"/>
    </source>
</evidence>
<dbReference type="SMART" id="SM00256">
    <property type="entry name" value="FBOX"/>
    <property type="match status" value="1"/>
</dbReference>
<feature type="domain" description="F-box" evidence="1">
    <location>
        <begin position="49"/>
        <end position="90"/>
    </location>
</feature>
<dbReference type="PANTHER" id="PTHR34223">
    <property type="entry name" value="OS11G0201299 PROTEIN"/>
    <property type="match status" value="1"/>
</dbReference>
<gene>
    <name evidence="2" type="ORF">LSAT_V11C500255560</name>
</gene>
<dbReference type="Proteomes" id="UP000235145">
    <property type="component" value="Unassembled WGS sequence"/>
</dbReference>
<dbReference type="EMBL" id="NBSK02000005">
    <property type="protein sequence ID" value="KAJ0208181.1"/>
    <property type="molecule type" value="Genomic_DNA"/>
</dbReference>
<comment type="caution">
    <text evidence="2">The sequence shown here is derived from an EMBL/GenBank/DDBJ whole genome shotgun (WGS) entry which is preliminary data.</text>
</comment>
<dbReference type="SUPFAM" id="SSF81383">
    <property type="entry name" value="F-box domain"/>
    <property type="match status" value="1"/>
</dbReference>
<evidence type="ECO:0000313" key="3">
    <source>
        <dbReference type="Proteomes" id="UP000235145"/>
    </source>
</evidence>
<dbReference type="InterPro" id="IPR055357">
    <property type="entry name" value="LRR_At1g61320_AtMIF1"/>
</dbReference>
<dbReference type="Gene3D" id="1.20.1280.50">
    <property type="match status" value="1"/>
</dbReference>
<name>A0A9R1VPB8_LACSA</name>
<evidence type="ECO:0000259" key="1">
    <source>
        <dbReference type="SMART" id="SM00256"/>
    </source>
</evidence>
<dbReference type="SUPFAM" id="SSF52058">
    <property type="entry name" value="L domain-like"/>
    <property type="match status" value="1"/>
</dbReference>
<dbReference type="InterPro" id="IPR032675">
    <property type="entry name" value="LRR_dom_sf"/>
</dbReference>
<dbReference type="InterPro" id="IPR001810">
    <property type="entry name" value="F-box_dom"/>
</dbReference>
<dbReference type="Gene3D" id="3.80.10.10">
    <property type="entry name" value="Ribonuclease Inhibitor"/>
    <property type="match status" value="1"/>
</dbReference>
<dbReference type="Pfam" id="PF23622">
    <property type="entry name" value="LRR_At1g61320_AtMIF1"/>
    <property type="match status" value="1"/>
</dbReference>
<dbReference type="InterPro" id="IPR036047">
    <property type="entry name" value="F-box-like_dom_sf"/>
</dbReference>
<dbReference type="InterPro" id="IPR053781">
    <property type="entry name" value="F-box_AtFBL13-like"/>
</dbReference>
<reference evidence="2 3" key="1">
    <citation type="journal article" date="2017" name="Nat. Commun.">
        <title>Genome assembly with in vitro proximity ligation data and whole-genome triplication in lettuce.</title>
        <authorList>
            <person name="Reyes-Chin-Wo S."/>
            <person name="Wang Z."/>
            <person name="Yang X."/>
            <person name="Kozik A."/>
            <person name="Arikit S."/>
            <person name="Song C."/>
            <person name="Xia L."/>
            <person name="Froenicke L."/>
            <person name="Lavelle D.O."/>
            <person name="Truco M.J."/>
            <person name="Xia R."/>
            <person name="Zhu S."/>
            <person name="Xu C."/>
            <person name="Xu H."/>
            <person name="Xu X."/>
            <person name="Cox K."/>
            <person name="Korf I."/>
            <person name="Meyers B.C."/>
            <person name="Michelmore R.W."/>
        </authorList>
    </citation>
    <scope>NUCLEOTIDE SEQUENCE [LARGE SCALE GENOMIC DNA]</scope>
    <source>
        <strain evidence="3">cv. Salinas</strain>
        <tissue evidence="2">Seedlings</tissue>
    </source>
</reference>
<sequence>MPQQRKIVGIAIAPMEGSLIRAYSIKGMKKSKRSKVSQRKDGVDLISNMPDAILLLILSRLPSTKEAIRSSILSRRWRNLWTAIPSLDIRYRKKFKKTKFKEFVYWVLANKTVDLDRFRLCCDDYYSMSRVWRWTHMAVNRNVKQLDVSFYPKDETKAIEFPHCLVTCGSLEVLSFHGSYISSRLSLPRFKGFLALRFLKLTDVDLLDDRVLVEDFLESCPSLEDLFLSDCVLCKLDLLCISCPKLKTLSIDCEDEDGRCCDIKLSCPKLVDLDLTGHIRCNSFNERLDSLKQAVIEPKLAGNTISVLFPGISGVESLWIDLCFFSKCIDAAHDPSLPNLKILWLTTTMDDFTMENFNQVLKYYPKLKCFKMNIEKDFHGKYQWLGEAKTKRILSRDVKRVEFFKFNGEQPKLVIDWTIDILLLFFTWVLG</sequence>
<dbReference type="PANTHER" id="PTHR34223:SF51">
    <property type="entry name" value="OS06G0556300 PROTEIN"/>
    <property type="match status" value="1"/>
</dbReference>
<dbReference type="CDD" id="cd22160">
    <property type="entry name" value="F-box_AtFBL13-like"/>
    <property type="match status" value="1"/>
</dbReference>
<accession>A0A9R1VPB8</accession>
<dbReference type="Pfam" id="PF00646">
    <property type="entry name" value="F-box"/>
    <property type="match status" value="1"/>
</dbReference>
<keyword evidence="3" id="KW-1185">Reference proteome</keyword>
<protein>
    <recommendedName>
        <fullName evidence="1">F-box domain-containing protein</fullName>
    </recommendedName>
</protein>
<dbReference type="AlphaFoldDB" id="A0A9R1VPB8"/>